<keyword evidence="11" id="KW-1185">Reference proteome</keyword>
<protein>
    <submittedName>
        <fullName evidence="10">Efflux transporter outer membrane subunit</fullName>
    </submittedName>
</protein>
<proteinExistence type="inferred from homology"/>
<evidence type="ECO:0000256" key="3">
    <source>
        <dbReference type="ARBA" id="ARBA00022452"/>
    </source>
</evidence>
<comment type="similarity">
    <text evidence="2 9">Belongs to the outer membrane factor (OMF) (TC 1.B.17) family.</text>
</comment>
<dbReference type="PANTHER" id="PTHR30203">
    <property type="entry name" value="OUTER MEMBRANE CATION EFFLUX PROTEIN"/>
    <property type="match status" value="1"/>
</dbReference>
<dbReference type="Pfam" id="PF02321">
    <property type="entry name" value="OEP"/>
    <property type="match status" value="2"/>
</dbReference>
<dbReference type="PROSITE" id="PS51257">
    <property type="entry name" value="PROKAR_LIPOPROTEIN"/>
    <property type="match status" value="1"/>
</dbReference>
<evidence type="ECO:0000256" key="4">
    <source>
        <dbReference type="ARBA" id="ARBA00022692"/>
    </source>
</evidence>
<dbReference type="NCBIfam" id="TIGR01845">
    <property type="entry name" value="outer_NodT"/>
    <property type="match status" value="1"/>
</dbReference>
<dbReference type="GO" id="GO:0015562">
    <property type="term" value="F:efflux transmembrane transporter activity"/>
    <property type="evidence" value="ECO:0007669"/>
    <property type="project" value="InterPro"/>
</dbReference>
<dbReference type="SUPFAM" id="SSF56954">
    <property type="entry name" value="Outer membrane efflux proteins (OEP)"/>
    <property type="match status" value="1"/>
</dbReference>
<evidence type="ECO:0000256" key="6">
    <source>
        <dbReference type="ARBA" id="ARBA00023136"/>
    </source>
</evidence>
<dbReference type="Gene3D" id="2.20.200.10">
    <property type="entry name" value="Outer membrane efflux proteins (OEP)"/>
    <property type="match status" value="1"/>
</dbReference>
<dbReference type="InterPro" id="IPR003423">
    <property type="entry name" value="OMP_efflux"/>
</dbReference>
<evidence type="ECO:0000256" key="9">
    <source>
        <dbReference type="RuleBase" id="RU362097"/>
    </source>
</evidence>
<dbReference type="RefSeq" id="WP_187738396.1">
    <property type="nucleotide sequence ID" value="NZ_CP060790.1"/>
</dbReference>
<keyword evidence="4 9" id="KW-0812">Transmembrane</keyword>
<evidence type="ECO:0000256" key="8">
    <source>
        <dbReference type="ARBA" id="ARBA00023288"/>
    </source>
</evidence>
<keyword evidence="7 9" id="KW-0564">Palmitate</keyword>
<dbReference type="Proteomes" id="UP000516057">
    <property type="component" value="Chromosome"/>
</dbReference>
<dbReference type="AlphaFoldDB" id="A0A7H0HLK6"/>
<evidence type="ECO:0000256" key="5">
    <source>
        <dbReference type="ARBA" id="ARBA00022729"/>
    </source>
</evidence>
<comment type="subcellular location">
    <subcellularLocation>
        <location evidence="9">Cell membrane</location>
        <topology evidence="9">Lipid-anchor</topology>
    </subcellularLocation>
    <subcellularLocation>
        <location evidence="1">Membrane</location>
    </subcellularLocation>
</comment>
<evidence type="ECO:0000256" key="1">
    <source>
        <dbReference type="ARBA" id="ARBA00004370"/>
    </source>
</evidence>
<dbReference type="InterPro" id="IPR010131">
    <property type="entry name" value="MdtP/NodT-like"/>
</dbReference>
<dbReference type="Gene3D" id="1.20.1600.10">
    <property type="entry name" value="Outer membrane efflux proteins (OEP)"/>
    <property type="match status" value="1"/>
</dbReference>
<dbReference type="KEGG" id="amon:H9L24_19005"/>
<organism evidence="10 11">
    <name type="scientific">Paenacidovorax monticola</name>
    <dbReference type="NCBI Taxonomy" id="1926868"/>
    <lineage>
        <taxon>Bacteria</taxon>
        <taxon>Pseudomonadati</taxon>
        <taxon>Pseudomonadota</taxon>
        <taxon>Betaproteobacteria</taxon>
        <taxon>Burkholderiales</taxon>
        <taxon>Comamonadaceae</taxon>
        <taxon>Paenacidovorax</taxon>
    </lineage>
</organism>
<reference evidence="10 11" key="1">
    <citation type="submission" date="2020-08" db="EMBL/GenBank/DDBJ databases">
        <title>Genome sequence of Acidovorax monticola KACC 19171T.</title>
        <authorList>
            <person name="Hyun D.-W."/>
            <person name="Bae J.-W."/>
        </authorList>
    </citation>
    <scope>NUCLEOTIDE SEQUENCE [LARGE SCALE GENOMIC DNA]</scope>
    <source>
        <strain evidence="10 11">KACC 19171</strain>
    </source>
</reference>
<dbReference type="PANTHER" id="PTHR30203:SF20">
    <property type="entry name" value="MULTIDRUG RESISTANCE OUTER MEMBRANE PROTEIN MDTP-RELATED"/>
    <property type="match status" value="1"/>
</dbReference>
<keyword evidence="3 9" id="KW-1134">Transmembrane beta strand</keyword>
<evidence type="ECO:0000256" key="2">
    <source>
        <dbReference type="ARBA" id="ARBA00007613"/>
    </source>
</evidence>
<keyword evidence="6 9" id="KW-0472">Membrane</keyword>
<evidence type="ECO:0000313" key="10">
    <source>
        <dbReference type="EMBL" id="QNP61422.1"/>
    </source>
</evidence>
<dbReference type="GO" id="GO:0005886">
    <property type="term" value="C:plasma membrane"/>
    <property type="evidence" value="ECO:0007669"/>
    <property type="project" value="UniProtKB-SubCell"/>
</dbReference>
<gene>
    <name evidence="10" type="ORF">H9L24_19005</name>
</gene>
<sequence>MHATSSRPPPSARRAQPALAALAGAAALLLAACASPGPDKAPIAALAPSQLDLAPTATAGANAQWWMALGDSALDALIAQSLQGNPSLAVARARTERALALADATRAASGPQATFSAEATRQRYTANGLVPAPIAGHVWNSGTLQAGLNWSPDFFGQHAAEQAAALGQARAAQADAAAAEATLSLQVARGYVALARTLAQREVAERTLAQRQEMLELTRQRVSAGLDSQVEKTQAQAALPDIRAQIEALDEQALLARRQLAVLAGQAPDAQARLSPRLSALVLQPQPTELGADLLGRRPDVVAARWRVEAATQDVAVARTQFYPNINLGAFVGLSALGLDQLLNASSRQMGVTPALRLPLFDGGRLRAQLGGKRADLDTAIAQYNASVLDAVKEAGDAIGSGQSLVRQQHEQGEAMAGAETAYALAMQRYGAGLGSYLVVLNAENQVLAQRRLAVDLRARQFDTYLALMKALGGGWNDTTAAIQQAAAH</sequence>
<dbReference type="EMBL" id="CP060790">
    <property type="protein sequence ID" value="QNP61422.1"/>
    <property type="molecule type" value="Genomic_DNA"/>
</dbReference>
<feature type="chain" id="PRO_5029038651" evidence="9">
    <location>
        <begin position="21"/>
        <end position="489"/>
    </location>
</feature>
<evidence type="ECO:0000313" key="11">
    <source>
        <dbReference type="Proteomes" id="UP000516057"/>
    </source>
</evidence>
<keyword evidence="5 9" id="KW-0732">Signal</keyword>
<evidence type="ECO:0000256" key="7">
    <source>
        <dbReference type="ARBA" id="ARBA00023139"/>
    </source>
</evidence>
<name>A0A7H0HLK6_9BURK</name>
<feature type="signal peptide" evidence="9">
    <location>
        <begin position="1"/>
        <end position="20"/>
    </location>
</feature>
<keyword evidence="8 9" id="KW-0449">Lipoprotein</keyword>
<accession>A0A7H0HLK6</accession>